<dbReference type="PRINTS" id="PR01249">
    <property type="entry name" value="RIBOSOMALL31"/>
</dbReference>
<dbReference type="PANTHER" id="PTHR33280">
    <property type="entry name" value="50S RIBOSOMAL PROTEIN L31, CHLOROPLASTIC"/>
    <property type="match status" value="1"/>
</dbReference>
<dbReference type="GO" id="GO:0006412">
    <property type="term" value="P:translation"/>
    <property type="evidence" value="ECO:0007669"/>
    <property type="project" value="InterPro"/>
</dbReference>
<dbReference type="Gene3D" id="4.10.830.30">
    <property type="entry name" value="Ribosomal protein L31"/>
    <property type="match status" value="1"/>
</dbReference>
<evidence type="ECO:0000313" key="4">
    <source>
        <dbReference type="EMBL" id="KKL68180.1"/>
    </source>
</evidence>
<dbReference type="InterPro" id="IPR034704">
    <property type="entry name" value="Ribosomal_bL28/bL31-like_sf"/>
</dbReference>
<organism evidence="4">
    <name type="scientific">marine sediment metagenome</name>
    <dbReference type="NCBI Taxonomy" id="412755"/>
    <lineage>
        <taxon>unclassified sequences</taxon>
        <taxon>metagenomes</taxon>
        <taxon>ecological metagenomes</taxon>
    </lineage>
</organism>
<protein>
    <recommendedName>
        <fullName evidence="5">50S ribosomal protein L31 type B</fullName>
    </recommendedName>
</protein>
<name>A0A0F9GFG4_9ZZZZ</name>
<feature type="compositionally biased region" description="Basic and acidic residues" evidence="3">
    <location>
        <begin position="84"/>
        <end position="97"/>
    </location>
</feature>
<sequence>MKEKIHPRYQDVLFVDSSNGHKFVCGSTLQPKEKEEFEGKTYPVYRVPISSASHPFFTGSKQFIDTEGRVDRFSKKYAMKKQQALKEKEKAKENLDKTKKKKKTTKAAKKK</sequence>
<keyword evidence="2" id="KW-0687">Ribonucleoprotein</keyword>
<dbReference type="NCBIfam" id="TIGR00105">
    <property type="entry name" value="L31"/>
    <property type="match status" value="1"/>
</dbReference>
<proteinExistence type="inferred from homology"/>
<dbReference type="GO" id="GO:0003735">
    <property type="term" value="F:structural constituent of ribosome"/>
    <property type="evidence" value="ECO:0007669"/>
    <property type="project" value="InterPro"/>
</dbReference>
<evidence type="ECO:0000256" key="2">
    <source>
        <dbReference type="ARBA" id="ARBA00023274"/>
    </source>
</evidence>
<dbReference type="InterPro" id="IPR027493">
    <property type="entry name" value="Ribosomal_bL31_B"/>
</dbReference>
<dbReference type="NCBIfam" id="NF002462">
    <property type="entry name" value="PRK01678.1"/>
    <property type="match status" value="1"/>
</dbReference>
<comment type="caution">
    <text evidence="4">The sequence shown here is derived from an EMBL/GenBank/DDBJ whole genome shotgun (WGS) entry which is preliminary data.</text>
</comment>
<feature type="compositionally biased region" description="Basic residues" evidence="3">
    <location>
        <begin position="98"/>
        <end position="111"/>
    </location>
</feature>
<feature type="region of interest" description="Disordered" evidence="3">
    <location>
        <begin position="84"/>
        <end position="111"/>
    </location>
</feature>
<evidence type="ECO:0000256" key="3">
    <source>
        <dbReference type="SAM" id="MobiDB-lite"/>
    </source>
</evidence>
<dbReference type="GO" id="GO:0005840">
    <property type="term" value="C:ribosome"/>
    <property type="evidence" value="ECO:0007669"/>
    <property type="project" value="UniProtKB-KW"/>
</dbReference>
<dbReference type="InterPro" id="IPR002150">
    <property type="entry name" value="Ribosomal_bL31"/>
</dbReference>
<dbReference type="SUPFAM" id="SSF143800">
    <property type="entry name" value="L28p-like"/>
    <property type="match status" value="1"/>
</dbReference>
<evidence type="ECO:0000256" key="1">
    <source>
        <dbReference type="ARBA" id="ARBA00022980"/>
    </source>
</evidence>
<dbReference type="Pfam" id="PF01197">
    <property type="entry name" value="Ribosomal_L31"/>
    <property type="match status" value="1"/>
</dbReference>
<evidence type="ECO:0008006" key="5">
    <source>
        <dbReference type="Google" id="ProtNLM"/>
    </source>
</evidence>
<dbReference type="GO" id="GO:1990904">
    <property type="term" value="C:ribonucleoprotein complex"/>
    <property type="evidence" value="ECO:0007669"/>
    <property type="project" value="UniProtKB-KW"/>
</dbReference>
<reference evidence="4" key="1">
    <citation type="journal article" date="2015" name="Nature">
        <title>Complex archaea that bridge the gap between prokaryotes and eukaryotes.</title>
        <authorList>
            <person name="Spang A."/>
            <person name="Saw J.H."/>
            <person name="Jorgensen S.L."/>
            <person name="Zaremba-Niedzwiedzka K."/>
            <person name="Martijn J."/>
            <person name="Lind A.E."/>
            <person name="van Eijk R."/>
            <person name="Schleper C."/>
            <person name="Guy L."/>
            <person name="Ettema T.J."/>
        </authorList>
    </citation>
    <scope>NUCLEOTIDE SEQUENCE</scope>
</reference>
<dbReference type="PANTHER" id="PTHR33280:SF1">
    <property type="entry name" value="LARGE RIBOSOMAL SUBUNIT PROTEIN BL31C"/>
    <property type="match status" value="1"/>
</dbReference>
<dbReference type="AlphaFoldDB" id="A0A0F9GFG4"/>
<gene>
    <name evidence="4" type="ORF">LCGC14_2127560</name>
</gene>
<accession>A0A0F9GFG4</accession>
<dbReference type="EMBL" id="LAZR01026613">
    <property type="protein sequence ID" value="KKL68180.1"/>
    <property type="molecule type" value="Genomic_DNA"/>
</dbReference>
<dbReference type="InterPro" id="IPR042105">
    <property type="entry name" value="Ribosomal_bL31_sf"/>
</dbReference>
<keyword evidence="1" id="KW-0689">Ribosomal protein</keyword>
<dbReference type="HAMAP" id="MF_00502">
    <property type="entry name" value="Ribosomal_bL31_2"/>
    <property type="match status" value="1"/>
</dbReference>